<proteinExistence type="predicted"/>
<sequence>MSKIRTLDQLQSILDQELSWRFKEIASLKILVRRADNMASATAVRASIPLLYGHWEGFIKNTATHYLEYINGQSIKYRELVSCFIVFGVKKKINELSTSKQSETSIEAIEFLLNKLDQTASLKVDSAIRTEFNLSSKVFVNILKSINIDTKNYETRFKLIDESLLNRRNHIAHGEYLDVEPEGFRDLADEVLNMLRWFKTDIENAASLEQYRNRYNQRLPLQADG</sequence>
<dbReference type="InterPro" id="IPR041519">
    <property type="entry name" value="HEPN_RiboL-PSP"/>
</dbReference>
<protein>
    <recommendedName>
        <fullName evidence="1">RiboL-PSP-HEPN domain-containing protein</fullName>
    </recommendedName>
</protein>
<evidence type="ECO:0000313" key="2">
    <source>
        <dbReference type="EMBL" id="PPI84124.1"/>
    </source>
</evidence>
<evidence type="ECO:0000313" key="3">
    <source>
        <dbReference type="Proteomes" id="UP000239917"/>
    </source>
</evidence>
<name>A0A2S5ZA80_9GAMM</name>
<dbReference type="Pfam" id="PF18735">
    <property type="entry name" value="HEPN_RiboL-PSP"/>
    <property type="match status" value="1"/>
</dbReference>
<accession>A0A2S5ZA80</accession>
<reference evidence="2 3" key="1">
    <citation type="submission" date="2018-01" db="EMBL/GenBank/DDBJ databases">
        <title>Complete genome sequences of the type strains of Marinobacter flavimaris and Marinobacter maroccanus.</title>
        <authorList>
            <person name="Palau M."/>
            <person name="Boujida N."/>
            <person name="Manresa A."/>
            <person name="Minana-Galbis D."/>
        </authorList>
    </citation>
    <scope>NUCLEOTIDE SEQUENCE [LARGE SCALE GENOMIC DNA]</scope>
    <source>
        <strain evidence="2 3">N4</strain>
    </source>
</reference>
<dbReference type="Proteomes" id="UP000239917">
    <property type="component" value="Unassembled WGS sequence"/>
</dbReference>
<dbReference type="OrthoDB" id="4111339at2"/>
<gene>
    <name evidence="2" type="ORF">KEHDKFFH_10875</name>
</gene>
<dbReference type="RefSeq" id="WP_104321945.1">
    <property type="nucleotide sequence ID" value="NZ_PSSX01000008.1"/>
</dbReference>
<keyword evidence="3" id="KW-1185">Reference proteome</keyword>
<dbReference type="EMBL" id="PSSX01000008">
    <property type="protein sequence ID" value="PPI84124.1"/>
    <property type="molecule type" value="Genomic_DNA"/>
</dbReference>
<dbReference type="AlphaFoldDB" id="A0A2S5ZA80"/>
<organism evidence="2 3">
    <name type="scientific">Marinobacter maroccanus</name>
    <dbReference type="NCBI Taxonomy" id="2055143"/>
    <lineage>
        <taxon>Bacteria</taxon>
        <taxon>Pseudomonadati</taxon>
        <taxon>Pseudomonadota</taxon>
        <taxon>Gammaproteobacteria</taxon>
        <taxon>Pseudomonadales</taxon>
        <taxon>Marinobacteraceae</taxon>
        <taxon>Marinobacter</taxon>
    </lineage>
</organism>
<comment type="caution">
    <text evidence="2">The sequence shown here is derived from an EMBL/GenBank/DDBJ whole genome shotgun (WGS) entry which is preliminary data.</text>
</comment>
<feature type="domain" description="RiboL-PSP-HEPN" evidence="1">
    <location>
        <begin position="17"/>
        <end position="204"/>
    </location>
</feature>
<evidence type="ECO:0000259" key="1">
    <source>
        <dbReference type="Pfam" id="PF18735"/>
    </source>
</evidence>